<feature type="domain" description="HTH tetR-type" evidence="3">
    <location>
        <begin position="8"/>
        <end position="69"/>
    </location>
</feature>
<accession>A0A0V7ZV27</accession>
<dbReference type="PANTHER" id="PTHR30055:SF226">
    <property type="entry name" value="HTH-TYPE TRANSCRIPTIONAL REGULATOR PKSA"/>
    <property type="match status" value="1"/>
</dbReference>
<proteinExistence type="predicted"/>
<evidence type="ECO:0000313" key="4">
    <source>
        <dbReference type="EMBL" id="KST68210.1"/>
    </source>
</evidence>
<dbReference type="RefSeq" id="WP_058183445.1">
    <property type="nucleotide sequence ID" value="NZ_LMTZ01000045.1"/>
</dbReference>
<evidence type="ECO:0000256" key="2">
    <source>
        <dbReference type="PROSITE-ProRule" id="PRU00335"/>
    </source>
</evidence>
<dbReference type="PANTHER" id="PTHR30055">
    <property type="entry name" value="HTH-TYPE TRANSCRIPTIONAL REGULATOR RUTR"/>
    <property type="match status" value="1"/>
</dbReference>
<dbReference type="InterPro" id="IPR009057">
    <property type="entry name" value="Homeodomain-like_sf"/>
</dbReference>
<dbReference type="Gene3D" id="1.10.357.10">
    <property type="entry name" value="Tetracycline Repressor, domain 2"/>
    <property type="match status" value="1"/>
</dbReference>
<evidence type="ECO:0000259" key="3">
    <source>
        <dbReference type="PROSITE" id="PS50977"/>
    </source>
</evidence>
<dbReference type="EMBL" id="LMTZ01000045">
    <property type="protein sequence ID" value="KST68873.1"/>
    <property type="molecule type" value="Genomic_DNA"/>
</dbReference>
<evidence type="ECO:0000313" key="6">
    <source>
        <dbReference type="Proteomes" id="UP000053372"/>
    </source>
</evidence>
<organism evidence="4 6">
    <name type="scientific">Mastigocoleus testarum BC008</name>
    <dbReference type="NCBI Taxonomy" id="371196"/>
    <lineage>
        <taxon>Bacteria</taxon>
        <taxon>Bacillati</taxon>
        <taxon>Cyanobacteriota</taxon>
        <taxon>Cyanophyceae</taxon>
        <taxon>Nostocales</taxon>
        <taxon>Hapalosiphonaceae</taxon>
        <taxon>Mastigocoleus</taxon>
    </lineage>
</organism>
<dbReference type="Pfam" id="PF00440">
    <property type="entry name" value="TetR_N"/>
    <property type="match status" value="1"/>
</dbReference>
<sequence length="192" mass="21318">MSQKSNISSSRTAVLDAAEHLFASQGYGAVTLKDIAKKLGIKQASLYYHFPGGKEDLFVEVMLRHLERRRVTLEQIIATESKSLEGCLAELAAWLWEQPPLNANRIIHTDLTEINAQKAIEIEQAIGRCVHAPVEKLFAQYQPQLRGDPGFIAGIFLCGVEPLPTVQKYGNKTKDEMIAELISLVLYGALIQ</sequence>
<dbReference type="InterPro" id="IPR050109">
    <property type="entry name" value="HTH-type_TetR-like_transc_reg"/>
</dbReference>
<dbReference type="GO" id="GO:0000976">
    <property type="term" value="F:transcription cis-regulatory region binding"/>
    <property type="evidence" value="ECO:0007669"/>
    <property type="project" value="TreeGrafter"/>
</dbReference>
<reference evidence="4 6" key="1">
    <citation type="journal article" date="2015" name="Genome Announc.">
        <title>Draft Genome of the Euendolithic (true boring) Cyanobacterium Mastigocoleus testarum strain BC008.</title>
        <authorList>
            <person name="Guida B.S."/>
            <person name="Garcia-Pichel F."/>
        </authorList>
    </citation>
    <scope>NUCLEOTIDE SEQUENCE [LARGE SCALE GENOMIC DNA]</scope>
    <source>
        <strain evidence="4 6">BC008</strain>
    </source>
</reference>
<dbReference type="PRINTS" id="PR00455">
    <property type="entry name" value="HTHTETR"/>
</dbReference>
<gene>
    <name evidence="4" type="ORF">BC008_32850</name>
    <name evidence="5" type="ORF">BC008_34535</name>
</gene>
<dbReference type="EMBL" id="LMTZ01000077">
    <property type="protein sequence ID" value="KST68210.1"/>
    <property type="molecule type" value="Genomic_DNA"/>
</dbReference>
<name>A0A0V7ZV27_9CYAN</name>
<dbReference type="PROSITE" id="PS50977">
    <property type="entry name" value="HTH_TETR_2"/>
    <property type="match status" value="1"/>
</dbReference>
<comment type="caution">
    <text evidence="4">The sequence shown here is derived from an EMBL/GenBank/DDBJ whole genome shotgun (WGS) entry which is preliminary data.</text>
</comment>
<dbReference type="SUPFAM" id="SSF46689">
    <property type="entry name" value="Homeodomain-like"/>
    <property type="match status" value="1"/>
</dbReference>
<keyword evidence="1 2" id="KW-0238">DNA-binding</keyword>
<dbReference type="OrthoDB" id="9800152at2"/>
<evidence type="ECO:0000256" key="1">
    <source>
        <dbReference type="ARBA" id="ARBA00023125"/>
    </source>
</evidence>
<protein>
    <recommendedName>
        <fullName evidence="3">HTH tetR-type domain-containing protein</fullName>
    </recommendedName>
</protein>
<keyword evidence="6" id="KW-1185">Reference proteome</keyword>
<dbReference type="Proteomes" id="UP000053372">
    <property type="component" value="Unassembled WGS sequence"/>
</dbReference>
<dbReference type="InterPro" id="IPR001647">
    <property type="entry name" value="HTH_TetR"/>
</dbReference>
<evidence type="ECO:0000313" key="5">
    <source>
        <dbReference type="EMBL" id="KST68873.1"/>
    </source>
</evidence>
<feature type="DNA-binding region" description="H-T-H motif" evidence="2">
    <location>
        <begin position="31"/>
        <end position="50"/>
    </location>
</feature>
<dbReference type="GO" id="GO:0003700">
    <property type="term" value="F:DNA-binding transcription factor activity"/>
    <property type="evidence" value="ECO:0007669"/>
    <property type="project" value="TreeGrafter"/>
</dbReference>
<dbReference type="AlphaFoldDB" id="A0A0V7ZV27"/>